<accession>A0ABV7MLQ5</accession>
<dbReference type="EMBL" id="JBHRVD010000001">
    <property type="protein sequence ID" value="MFC3322812.1"/>
    <property type="molecule type" value="Genomic_DNA"/>
</dbReference>
<keyword evidence="3" id="KW-0378">Hydrolase</keyword>
<proteinExistence type="predicted"/>
<reference evidence="4" key="1">
    <citation type="journal article" date="2019" name="Int. J. Syst. Evol. Microbiol.">
        <title>The Global Catalogue of Microorganisms (GCM) 10K type strain sequencing project: providing services to taxonomists for standard genome sequencing and annotation.</title>
        <authorList>
            <consortium name="The Broad Institute Genomics Platform"/>
            <consortium name="The Broad Institute Genome Sequencing Center for Infectious Disease"/>
            <person name="Wu L."/>
            <person name="Ma J."/>
        </authorList>
    </citation>
    <scope>NUCLEOTIDE SEQUENCE [LARGE SCALE GENOMIC DNA]</scope>
    <source>
        <strain evidence="4">ICMP 19515</strain>
    </source>
</reference>
<keyword evidence="1" id="KW-0812">Transmembrane</keyword>
<keyword evidence="4" id="KW-1185">Reference proteome</keyword>
<gene>
    <name evidence="3" type="ORF">ACFOJ9_13615</name>
</gene>
<feature type="transmembrane region" description="Helical" evidence="1">
    <location>
        <begin position="7"/>
        <end position="24"/>
    </location>
</feature>
<evidence type="ECO:0000259" key="2">
    <source>
        <dbReference type="Pfam" id="PF09992"/>
    </source>
</evidence>
<dbReference type="InterPro" id="IPR018711">
    <property type="entry name" value="NAGPA"/>
</dbReference>
<keyword evidence="3" id="KW-0326">Glycosidase</keyword>
<evidence type="ECO:0000256" key="1">
    <source>
        <dbReference type="SAM" id="Phobius"/>
    </source>
</evidence>
<evidence type="ECO:0000313" key="3">
    <source>
        <dbReference type="EMBL" id="MFC3322812.1"/>
    </source>
</evidence>
<feature type="domain" description="Phosphodiester glycosidase" evidence="2">
    <location>
        <begin position="42"/>
        <end position="123"/>
    </location>
</feature>
<name>A0ABV7MLQ5_9HYPH</name>
<dbReference type="RefSeq" id="WP_378979340.1">
    <property type="nucleotide sequence ID" value="NZ_JBHRVD010000001.1"/>
</dbReference>
<evidence type="ECO:0000313" key="4">
    <source>
        <dbReference type="Proteomes" id="UP001595648"/>
    </source>
</evidence>
<protein>
    <submittedName>
        <fullName evidence="3">Phosphodiester glycosidase family protein</fullName>
    </submittedName>
</protein>
<keyword evidence="1" id="KW-1133">Transmembrane helix</keyword>
<organism evidence="3 4">
    <name type="scientific">Mesorhizobium cantuariense</name>
    <dbReference type="NCBI Taxonomy" id="1300275"/>
    <lineage>
        <taxon>Bacteria</taxon>
        <taxon>Pseudomonadati</taxon>
        <taxon>Pseudomonadota</taxon>
        <taxon>Alphaproteobacteria</taxon>
        <taxon>Hyphomicrobiales</taxon>
        <taxon>Phyllobacteriaceae</taxon>
        <taxon>Mesorhizobium</taxon>
    </lineage>
</organism>
<dbReference type="GO" id="GO:0016798">
    <property type="term" value="F:hydrolase activity, acting on glycosyl bonds"/>
    <property type="evidence" value="ECO:0007669"/>
    <property type="project" value="UniProtKB-KW"/>
</dbReference>
<dbReference type="Proteomes" id="UP001595648">
    <property type="component" value="Unassembled WGS sequence"/>
</dbReference>
<sequence>MKRRYGAAVLVGILLAAAAVIWWFRQPQRPPSIMEKNAYAAARPDVAFANQSGPMPVIDGQSHPRFEKSGTSRYTRNGVGVRDGDIVVLAISRSQVSLGSFACPFRDALNYPNALFLDGAVSALSNGQRMLVGGNYPARTIIAVSAKTPAAG</sequence>
<comment type="caution">
    <text evidence="3">The sequence shown here is derived from an EMBL/GenBank/DDBJ whole genome shotgun (WGS) entry which is preliminary data.</text>
</comment>
<keyword evidence="1" id="KW-0472">Membrane</keyword>
<dbReference type="Pfam" id="PF09992">
    <property type="entry name" value="NAGPA"/>
    <property type="match status" value="1"/>
</dbReference>